<evidence type="ECO:0000259" key="3">
    <source>
        <dbReference type="Pfam" id="PF08541"/>
    </source>
</evidence>
<proteinExistence type="predicted"/>
<dbReference type="STRING" id="860235.AOZ06_42110"/>
<dbReference type="PANTHER" id="PTHR34069">
    <property type="entry name" value="3-OXOACYL-[ACYL-CARRIER-PROTEIN] SYNTHASE 3"/>
    <property type="match status" value="1"/>
</dbReference>
<dbReference type="NCBIfam" id="NF006829">
    <property type="entry name" value="PRK09352.1"/>
    <property type="match status" value="1"/>
</dbReference>
<evidence type="ECO:0000313" key="5">
    <source>
        <dbReference type="EMBL" id="ALG12582.1"/>
    </source>
</evidence>
<feature type="domain" description="Beta-ketoacyl-[acyl-carrier-protein] synthase III C-terminal" evidence="3">
    <location>
        <begin position="234"/>
        <end position="323"/>
    </location>
</feature>
<dbReference type="CDD" id="cd00830">
    <property type="entry name" value="KAS_III"/>
    <property type="match status" value="1"/>
</dbReference>
<evidence type="ECO:0000256" key="2">
    <source>
        <dbReference type="ARBA" id="ARBA00023315"/>
    </source>
</evidence>
<dbReference type="PANTHER" id="PTHR34069:SF2">
    <property type="entry name" value="BETA-KETOACYL-[ACYL-CARRIER-PROTEIN] SYNTHASE III"/>
    <property type="match status" value="1"/>
</dbReference>
<dbReference type="KEGG" id="kphy:AOZ06_42110"/>
<dbReference type="InterPro" id="IPR016039">
    <property type="entry name" value="Thiolase-like"/>
</dbReference>
<gene>
    <name evidence="5" type="ORF">AOZ06_42110</name>
</gene>
<sequence length="328" mass="34791">MDGFDIAGWGMAVPERRVTTTELAARFDIDEEWIISRCGIHERRAIDPGQSTASLAIDAGRVALERAGLTGKDIAHLIVASATPEQLSPATSAFVHHGLGIAGSAHDVNAECSGFIYGLVTGAALMKVDPRPILLIGSDTHSTQINPADRDLSILVGDGAGAIVLKPTETDWVLAWNLGADGSRQDSLRVQAGGSRMPTSATTFADGLHFSEIKGNEIYLNAVRFTVRSVRATLEQAGLTVDDVDHFVPHQANIRIINSILDHTGLKPEKLVTNLWKYGNTASASMPIAMSEALDEGRFKDGDLVLLAGFGAGMTWGSALLKWGGVSA</sequence>
<dbReference type="InterPro" id="IPR013747">
    <property type="entry name" value="ACP_syn_III_C"/>
</dbReference>
<dbReference type="Gene3D" id="3.40.47.10">
    <property type="match status" value="1"/>
</dbReference>
<dbReference type="Pfam" id="PF08541">
    <property type="entry name" value="ACP_syn_III_C"/>
    <property type="match status" value="1"/>
</dbReference>
<dbReference type="GO" id="GO:0006633">
    <property type="term" value="P:fatty acid biosynthetic process"/>
    <property type="evidence" value="ECO:0007669"/>
    <property type="project" value="InterPro"/>
</dbReference>
<dbReference type="GO" id="GO:0044550">
    <property type="term" value="P:secondary metabolite biosynthetic process"/>
    <property type="evidence" value="ECO:0007669"/>
    <property type="project" value="TreeGrafter"/>
</dbReference>
<dbReference type="EMBL" id="CP012752">
    <property type="protein sequence ID" value="ALG12582.1"/>
    <property type="molecule type" value="Genomic_DNA"/>
</dbReference>
<keyword evidence="2" id="KW-0012">Acyltransferase</keyword>
<accession>A0A0N9I9D5</accession>
<organism evidence="5 6">
    <name type="scientific">Kibdelosporangium phytohabitans</name>
    <dbReference type="NCBI Taxonomy" id="860235"/>
    <lineage>
        <taxon>Bacteria</taxon>
        <taxon>Bacillati</taxon>
        <taxon>Actinomycetota</taxon>
        <taxon>Actinomycetes</taxon>
        <taxon>Pseudonocardiales</taxon>
        <taxon>Pseudonocardiaceae</taxon>
        <taxon>Kibdelosporangium</taxon>
    </lineage>
</organism>
<keyword evidence="1" id="KW-0808">Transferase</keyword>
<dbReference type="SUPFAM" id="SSF53901">
    <property type="entry name" value="Thiolase-like"/>
    <property type="match status" value="1"/>
</dbReference>
<dbReference type="AlphaFoldDB" id="A0A0N9I9D5"/>
<protein>
    <submittedName>
        <fullName evidence="5">3-oxoacyl-ACP synthase</fullName>
    </submittedName>
</protein>
<keyword evidence="6" id="KW-1185">Reference proteome</keyword>
<feature type="domain" description="Beta-ketoacyl-[acyl-carrier-protein] synthase III N-terminal" evidence="4">
    <location>
        <begin position="107"/>
        <end position="182"/>
    </location>
</feature>
<dbReference type="InterPro" id="IPR013751">
    <property type="entry name" value="ACP_syn_III_N"/>
</dbReference>
<reference evidence="5 6" key="1">
    <citation type="submission" date="2015-07" db="EMBL/GenBank/DDBJ databases">
        <title>Genome sequencing of Kibdelosporangium phytohabitans.</title>
        <authorList>
            <person name="Qin S."/>
            <person name="Xing K."/>
        </authorList>
    </citation>
    <scope>NUCLEOTIDE SEQUENCE [LARGE SCALE GENOMIC DNA]</scope>
    <source>
        <strain evidence="5 6">KLBMP1111</strain>
    </source>
</reference>
<dbReference type="Proteomes" id="UP000063699">
    <property type="component" value="Chromosome"/>
</dbReference>
<evidence type="ECO:0000313" key="6">
    <source>
        <dbReference type="Proteomes" id="UP000063699"/>
    </source>
</evidence>
<dbReference type="GO" id="GO:0004315">
    <property type="term" value="F:3-oxoacyl-[acyl-carrier-protein] synthase activity"/>
    <property type="evidence" value="ECO:0007669"/>
    <property type="project" value="InterPro"/>
</dbReference>
<dbReference type="OrthoDB" id="9815506at2"/>
<name>A0A0N9I9D5_9PSEU</name>
<dbReference type="RefSeq" id="WP_054294474.1">
    <property type="nucleotide sequence ID" value="NZ_CP012752.1"/>
</dbReference>
<dbReference type="Pfam" id="PF08545">
    <property type="entry name" value="ACP_syn_III"/>
    <property type="match status" value="1"/>
</dbReference>
<evidence type="ECO:0000259" key="4">
    <source>
        <dbReference type="Pfam" id="PF08545"/>
    </source>
</evidence>
<evidence type="ECO:0000256" key="1">
    <source>
        <dbReference type="ARBA" id="ARBA00022679"/>
    </source>
</evidence>